<comment type="caution">
    <text evidence="2">The sequence shown here is derived from an EMBL/GenBank/DDBJ whole genome shotgun (WGS) entry which is preliminary data.</text>
</comment>
<evidence type="ECO:0000313" key="2">
    <source>
        <dbReference type="EMBL" id="GBD08724.1"/>
    </source>
</evidence>
<gene>
    <name evidence="2" type="ORF">HRbin22_00965</name>
</gene>
<accession>A0A2H5Y5K1</accession>
<dbReference type="EMBL" id="BEHY01000016">
    <property type="protein sequence ID" value="GBD08724.1"/>
    <property type="molecule type" value="Genomic_DNA"/>
</dbReference>
<dbReference type="InterPro" id="IPR023296">
    <property type="entry name" value="Glyco_hydro_beta-prop_sf"/>
</dbReference>
<dbReference type="SUPFAM" id="SSF75005">
    <property type="entry name" value="Arabinanase/levansucrase/invertase"/>
    <property type="match status" value="1"/>
</dbReference>
<protein>
    <submittedName>
        <fullName evidence="2">Uncharacterized protein</fullName>
    </submittedName>
</protein>
<feature type="region of interest" description="Disordered" evidence="1">
    <location>
        <begin position="1"/>
        <end position="34"/>
    </location>
</feature>
<name>A0A2H5Y5K1_9CHLR</name>
<dbReference type="Proteomes" id="UP000236642">
    <property type="component" value="Unassembled WGS sequence"/>
</dbReference>
<dbReference type="AlphaFoldDB" id="A0A2H5Y5K1"/>
<proteinExistence type="predicted"/>
<evidence type="ECO:0000313" key="3">
    <source>
        <dbReference type="Proteomes" id="UP000236642"/>
    </source>
</evidence>
<evidence type="ECO:0000256" key="1">
    <source>
        <dbReference type="SAM" id="MobiDB-lite"/>
    </source>
</evidence>
<sequence>MVYEGIRGPSRPGVPDDQFGLGLARSRGPRIDGPWEKYPGNPILMDLPGNVGIGHGDLVQVGPAIYLYTATSPTTRGRYVLVRK</sequence>
<organism evidence="2 3">
    <name type="scientific">Candidatus Thermoflexus japonica</name>
    <dbReference type="NCBI Taxonomy" id="2035417"/>
    <lineage>
        <taxon>Bacteria</taxon>
        <taxon>Bacillati</taxon>
        <taxon>Chloroflexota</taxon>
        <taxon>Thermoflexia</taxon>
        <taxon>Thermoflexales</taxon>
        <taxon>Thermoflexaceae</taxon>
        <taxon>Thermoflexus</taxon>
    </lineage>
</organism>
<dbReference type="Gene3D" id="2.115.10.20">
    <property type="entry name" value="Glycosyl hydrolase domain, family 43"/>
    <property type="match status" value="1"/>
</dbReference>
<reference evidence="3" key="1">
    <citation type="submission" date="2017-09" db="EMBL/GenBank/DDBJ databases">
        <title>Metaegenomics of thermophilic ammonia-oxidizing enrichment culture.</title>
        <authorList>
            <person name="Kato S."/>
            <person name="Suzuki K."/>
        </authorList>
    </citation>
    <scope>NUCLEOTIDE SEQUENCE [LARGE SCALE GENOMIC DNA]</scope>
</reference>